<dbReference type="AlphaFoldDB" id="G8BZS3"/>
<sequence>MYRLLDYCSWASQRRPPNDCASDNDRRTHTQRNCVHARTSHIAGRLAAPSSPQGTADQGSPSPSLSTAHNNNNQPLPHTRTDRLLYASHPALQLQSSGRKSCLQEELFTGRVDDDGGKFSMSAGWSPVRRDRRNSRLASLGTAAHVGHIPRNYNHLPRMGLPGTHPVFSNLISKRNTKTHKEGLILMTRLRKVDPSISCFISVSRTGLRVLVVI</sequence>
<proteinExistence type="predicted"/>
<dbReference type="Proteomes" id="UP000005666">
    <property type="component" value="Chromosome 12"/>
</dbReference>
<dbReference type="KEGG" id="tpf:TPHA_0L00450"/>
<evidence type="ECO:0000313" key="2">
    <source>
        <dbReference type="EMBL" id="CCE65401.1"/>
    </source>
</evidence>
<gene>
    <name evidence="2" type="primary">TPHA0L00450</name>
    <name evidence="2" type="ordered locus">TPHA_0L00450</name>
</gene>
<protein>
    <submittedName>
        <fullName evidence="2">Uncharacterized protein</fullName>
    </submittedName>
</protein>
<dbReference type="GeneID" id="11531657"/>
<dbReference type="HOGENOM" id="CLU_1289712_0_0_1"/>
<feature type="compositionally biased region" description="Polar residues" evidence="1">
    <location>
        <begin position="50"/>
        <end position="76"/>
    </location>
</feature>
<dbReference type="RefSeq" id="XP_003687835.1">
    <property type="nucleotide sequence ID" value="XM_003687787.1"/>
</dbReference>
<dbReference type="EMBL" id="HE612867">
    <property type="protein sequence ID" value="CCE65401.1"/>
    <property type="molecule type" value="Genomic_DNA"/>
</dbReference>
<accession>G8BZS3</accession>
<name>G8BZS3_TETPH</name>
<feature type="region of interest" description="Disordered" evidence="1">
    <location>
        <begin position="45"/>
        <end position="79"/>
    </location>
</feature>
<reference evidence="2 3" key="1">
    <citation type="journal article" date="2011" name="Proc. Natl. Acad. Sci. U.S.A.">
        <title>Evolutionary erosion of yeast sex chromosomes by mating-type switching accidents.</title>
        <authorList>
            <person name="Gordon J.L."/>
            <person name="Armisen D."/>
            <person name="Proux-Wera E."/>
            <person name="Oheigeartaigh S.S."/>
            <person name="Byrne K.P."/>
            <person name="Wolfe K.H."/>
        </authorList>
    </citation>
    <scope>NUCLEOTIDE SEQUENCE [LARGE SCALE GENOMIC DNA]</scope>
    <source>
        <strain evidence="3">ATCC 24235 / CBS 4417 / NBRC 1672 / NRRL Y-8282 / UCD 70-5</strain>
    </source>
</reference>
<organism evidence="2 3">
    <name type="scientific">Tetrapisispora phaffii (strain ATCC 24235 / CBS 4417 / NBRC 1672 / NRRL Y-8282 / UCD 70-5)</name>
    <name type="common">Yeast</name>
    <name type="synonym">Fabospora phaffii</name>
    <dbReference type="NCBI Taxonomy" id="1071381"/>
    <lineage>
        <taxon>Eukaryota</taxon>
        <taxon>Fungi</taxon>
        <taxon>Dikarya</taxon>
        <taxon>Ascomycota</taxon>
        <taxon>Saccharomycotina</taxon>
        <taxon>Saccharomycetes</taxon>
        <taxon>Saccharomycetales</taxon>
        <taxon>Saccharomycetaceae</taxon>
        <taxon>Tetrapisispora</taxon>
    </lineage>
</organism>
<evidence type="ECO:0000313" key="3">
    <source>
        <dbReference type="Proteomes" id="UP000005666"/>
    </source>
</evidence>
<keyword evidence="3" id="KW-1185">Reference proteome</keyword>
<evidence type="ECO:0000256" key="1">
    <source>
        <dbReference type="SAM" id="MobiDB-lite"/>
    </source>
</evidence>